<dbReference type="InterPro" id="IPR008699">
    <property type="entry name" value="NDUFB8"/>
</dbReference>
<dbReference type="Pfam" id="PF05821">
    <property type="entry name" value="NDUF_B8"/>
    <property type="match status" value="1"/>
</dbReference>
<organism evidence="2 3">
    <name type="scientific">Trichogramma kaykai</name>
    <dbReference type="NCBI Taxonomy" id="54128"/>
    <lineage>
        <taxon>Eukaryota</taxon>
        <taxon>Metazoa</taxon>
        <taxon>Ecdysozoa</taxon>
        <taxon>Arthropoda</taxon>
        <taxon>Hexapoda</taxon>
        <taxon>Insecta</taxon>
        <taxon>Pterygota</taxon>
        <taxon>Neoptera</taxon>
        <taxon>Endopterygota</taxon>
        <taxon>Hymenoptera</taxon>
        <taxon>Apocrita</taxon>
        <taxon>Proctotrupomorpha</taxon>
        <taxon>Chalcidoidea</taxon>
        <taxon>Trichogrammatidae</taxon>
        <taxon>Trichogramma</taxon>
    </lineage>
</organism>
<dbReference type="Proteomes" id="UP001627154">
    <property type="component" value="Unassembled WGS sequence"/>
</dbReference>
<keyword evidence="1" id="KW-0812">Transmembrane</keyword>
<evidence type="ECO:0000313" key="3">
    <source>
        <dbReference type="Proteomes" id="UP001627154"/>
    </source>
</evidence>
<accession>A0ABD2WBF6</accession>
<evidence type="ECO:0008006" key="4">
    <source>
        <dbReference type="Google" id="ProtNLM"/>
    </source>
</evidence>
<sequence length="172" mass="20462">MTCYMRLFSNTHILRRGLHSSVSFKGHWNKDWMPNQYPESEEERKRSAKNYNLHESEYTPYKDDHGYGDYPKLPYLGVATRDPFYPYDNPEHRRNFNETLHAEIDMLGEDRYDAGMPSRFSKGYMLWAFVSVFGFLFGSCYLSILYLPSYQPVTAKQYPLDGKTHYTFETRK</sequence>
<name>A0ABD2WBF6_9HYME</name>
<comment type="caution">
    <text evidence="2">The sequence shown here is derived from an EMBL/GenBank/DDBJ whole genome shotgun (WGS) entry which is preliminary data.</text>
</comment>
<dbReference type="EMBL" id="JBJJXI010000122">
    <property type="protein sequence ID" value="KAL3389869.1"/>
    <property type="molecule type" value="Genomic_DNA"/>
</dbReference>
<feature type="transmembrane region" description="Helical" evidence="1">
    <location>
        <begin position="124"/>
        <end position="147"/>
    </location>
</feature>
<protein>
    <recommendedName>
        <fullName evidence="4">NADH dehydrogenase [ubiquinone] 1 beta subcomplex subunit 8, mitochondrial</fullName>
    </recommendedName>
</protein>
<dbReference type="AlphaFoldDB" id="A0ABD2WBF6"/>
<evidence type="ECO:0000313" key="2">
    <source>
        <dbReference type="EMBL" id="KAL3389869.1"/>
    </source>
</evidence>
<keyword evidence="1" id="KW-0472">Membrane</keyword>
<evidence type="ECO:0000256" key="1">
    <source>
        <dbReference type="SAM" id="Phobius"/>
    </source>
</evidence>
<dbReference type="PANTHER" id="PTHR12840">
    <property type="entry name" value="NADH-UBIQUINONE OXIDOREDUCTASE ASHI SUBUNIT"/>
    <property type="match status" value="1"/>
</dbReference>
<dbReference type="PANTHER" id="PTHR12840:SF1">
    <property type="entry name" value="NADH DEHYDROGENASE [UBIQUINONE] 1 BETA SUBCOMPLEX SUBUNIT 8, MITOCHONDRIAL"/>
    <property type="match status" value="1"/>
</dbReference>
<keyword evidence="1" id="KW-1133">Transmembrane helix</keyword>
<gene>
    <name evidence="2" type="ORF">TKK_015227</name>
</gene>
<reference evidence="2 3" key="1">
    <citation type="journal article" date="2024" name="bioRxiv">
        <title>A reference genome for Trichogramma kaykai: A tiny desert-dwelling parasitoid wasp with competing sex-ratio distorters.</title>
        <authorList>
            <person name="Culotta J."/>
            <person name="Lindsey A.R."/>
        </authorList>
    </citation>
    <scope>NUCLEOTIDE SEQUENCE [LARGE SCALE GENOMIC DNA]</scope>
    <source>
        <strain evidence="2 3">KSX58</strain>
    </source>
</reference>
<keyword evidence="3" id="KW-1185">Reference proteome</keyword>
<proteinExistence type="predicted"/>